<evidence type="ECO:0000256" key="1">
    <source>
        <dbReference type="SAM" id="Phobius"/>
    </source>
</evidence>
<accession>A0A6N4TER3</accession>
<evidence type="ECO:0000313" key="2">
    <source>
        <dbReference type="EMBL" id="BBK21430.1"/>
    </source>
</evidence>
<dbReference type="RefSeq" id="WP_163051351.1">
    <property type="nucleotide sequence ID" value="NZ_AP019695.1"/>
</dbReference>
<proteinExistence type="predicted"/>
<keyword evidence="3" id="KW-1185">Reference proteome</keyword>
<dbReference type="Proteomes" id="UP000464754">
    <property type="component" value="Chromosome"/>
</dbReference>
<dbReference type="EMBL" id="AP019695">
    <property type="protein sequence ID" value="BBK21430.1"/>
    <property type="molecule type" value="Genomic_DNA"/>
</dbReference>
<keyword evidence="1" id="KW-1133">Transmembrane helix</keyword>
<dbReference type="AlphaFoldDB" id="A0A6N4TER3"/>
<evidence type="ECO:0000313" key="3">
    <source>
        <dbReference type="Proteomes" id="UP000464754"/>
    </source>
</evidence>
<organism evidence="2 3">
    <name type="scientific">Amedibacterium intestinale</name>
    <dbReference type="NCBI Taxonomy" id="2583452"/>
    <lineage>
        <taxon>Bacteria</taxon>
        <taxon>Bacillati</taxon>
        <taxon>Bacillota</taxon>
        <taxon>Erysipelotrichia</taxon>
        <taxon>Erysipelotrichales</taxon>
        <taxon>Erysipelotrichaceae</taxon>
        <taxon>Amedibacterium</taxon>
    </lineage>
</organism>
<keyword evidence="1" id="KW-0472">Membrane</keyword>
<reference evidence="3" key="1">
    <citation type="submission" date="2019-05" db="EMBL/GenBank/DDBJ databases">
        <title>Complete genome sequencing of Absiella argi strain JCM 30884.</title>
        <authorList>
            <person name="Sakamoto M."/>
            <person name="Murakami T."/>
            <person name="Mori H."/>
        </authorList>
    </citation>
    <scope>NUCLEOTIDE SEQUENCE [LARGE SCALE GENOMIC DNA]</scope>
    <source>
        <strain evidence="3">JCM 30884</strain>
    </source>
</reference>
<sequence>MNKIEHRVQNLELIKVLNLGLYIEFKIMNISVLIYFVILDISCSLFSSVIYVYEIIDKDIYNMLTSFIFVILMILIWAIFNLGRLQDEVKCEVLYVYKKAKEGRIAKVISSSDLEENNSSVGVNIHGKLYCIKLKAADYQKVKLERQIIFCRTYIMRKGKLIEIMEGEGEIYD</sequence>
<protein>
    <submittedName>
        <fullName evidence="2">Uncharacterized protein</fullName>
    </submittedName>
</protein>
<keyword evidence="1" id="KW-0812">Transmembrane</keyword>
<feature type="transmembrane region" description="Helical" evidence="1">
    <location>
        <begin position="60"/>
        <end position="80"/>
    </location>
</feature>
<dbReference type="KEGG" id="aarg:Aargi30884_03330"/>
<name>A0A6N4TER3_9FIRM</name>
<gene>
    <name evidence="2" type="ORF">Aargi30884_03330</name>
</gene>
<feature type="transmembrane region" description="Helical" evidence="1">
    <location>
        <begin position="32"/>
        <end position="54"/>
    </location>
</feature>